<feature type="region of interest" description="Disordered" evidence="1">
    <location>
        <begin position="71"/>
        <end position="99"/>
    </location>
</feature>
<dbReference type="Pfam" id="PF13472">
    <property type="entry name" value="Lipase_GDSL_2"/>
    <property type="match status" value="1"/>
</dbReference>
<protein>
    <recommendedName>
        <fullName evidence="3">SGNH hydrolase-type esterase domain-containing protein</fullName>
    </recommendedName>
</protein>
<dbReference type="InterPro" id="IPR036514">
    <property type="entry name" value="SGNH_hydro_sf"/>
</dbReference>
<evidence type="ECO:0000256" key="2">
    <source>
        <dbReference type="SAM" id="Phobius"/>
    </source>
</evidence>
<reference evidence="4" key="1">
    <citation type="submission" date="2020-10" db="EMBL/GenBank/DDBJ databases">
        <authorList>
            <person name="Gilroy R."/>
        </authorList>
    </citation>
    <scope>NUCLEOTIDE SEQUENCE</scope>
    <source>
        <strain evidence="4">ChiGjej1B1-1684</strain>
    </source>
</reference>
<feature type="transmembrane region" description="Helical" evidence="2">
    <location>
        <begin position="37"/>
        <end position="58"/>
    </location>
</feature>
<dbReference type="EMBL" id="DVNG01000106">
    <property type="protein sequence ID" value="HIU50767.1"/>
    <property type="molecule type" value="Genomic_DNA"/>
</dbReference>
<proteinExistence type="predicted"/>
<dbReference type="InterPro" id="IPR013830">
    <property type="entry name" value="SGNH_hydro"/>
</dbReference>
<keyword evidence="2" id="KW-0472">Membrane</keyword>
<dbReference type="PANTHER" id="PTHR30383:SF29">
    <property type="entry name" value="SGNH HYDROLASE-TYPE ESTERASE DOMAIN-CONTAINING PROTEIN"/>
    <property type="match status" value="1"/>
</dbReference>
<dbReference type="PANTHER" id="PTHR30383">
    <property type="entry name" value="THIOESTERASE 1/PROTEASE 1/LYSOPHOSPHOLIPASE L1"/>
    <property type="match status" value="1"/>
</dbReference>
<name>A0A9D1S8T7_9FIRM</name>
<dbReference type="Gene3D" id="3.40.50.1110">
    <property type="entry name" value="SGNH hydrolase"/>
    <property type="match status" value="1"/>
</dbReference>
<keyword evidence="2" id="KW-1133">Transmembrane helix</keyword>
<evidence type="ECO:0000313" key="5">
    <source>
        <dbReference type="Proteomes" id="UP000824118"/>
    </source>
</evidence>
<organism evidence="4 5">
    <name type="scientific">Candidatus Limousia pullorum</name>
    <dbReference type="NCBI Taxonomy" id="2840860"/>
    <lineage>
        <taxon>Bacteria</taxon>
        <taxon>Bacillati</taxon>
        <taxon>Bacillota</taxon>
        <taxon>Clostridia</taxon>
        <taxon>Eubacteriales</taxon>
        <taxon>Oscillospiraceae</taxon>
        <taxon>Oscillospiraceae incertae sedis</taxon>
        <taxon>Candidatus Limousia</taxon>
    </lineage>
</organism>
<dbReference type="InterPro" id="IPR051532">
    <property type="entry name" value="Ester_Hydrolysis_Enzymes"/>
</dbReference>
<feature type="domain" description="SGNH hydrolase-type esterase" evidence="3">
    <location>
        <begin position="116"/>
        <end position="302"/>
    </location>
</feature>
<gene>
    <name evidence="4" type="ORF">IAD22_07120</name>
</gene>
<dbReference type="AlphaFoldDB" id="A0A9D1S8T7"/>
<comment type="caution">
    <text evidence="4">The sequence shown here is derived from an EMBL/GenBank/DDBJ whole genome shotgun (WGS) entry which is preliminary data.</text>
</comment>
<reference evidence="4" key="2">
    <citation type="journal article" date="2021" name="PeerJ">
        <title>Extensive microbial diversity within the chicken gut microbiome revealed by metagenomics and culture.</title>
        <authorList>
            <person name="Gilroy R."/>
            <person name="Ravi A."/>
            <person name="Getino M."/>
            <person name="Pursley I."/>
            <person name="Horton D.L."/>
            <person name="Alikhan N.F."/>
            <person name="Baker D."/>
            <person name="Gharbi K."/>
            <person name="Hall N."/>
            <person name="Watson M."/>
            <person name="Adriaenssens E.M."/>
            <person name="Foster-Nyarko E."/>
            <person name="Jarju S."/>
            <person name="Secka A."/>
            <person name="Antonio M."/>
            <person name="Oren A."/>
            <person name="Chaudhuri R.R."/>
            <person name="La Ragione R."/>
            <person name="Hildebrand F."/>
            <person name="Pallen M.J."/>
        </authorList>
    </citation>
    <scope>NUCLEOTIDE SEQUENCE</scope>
    <source>
        <strain evidence="4">ChiGjej1B1-1684</strain>
    </source>
</reference>
<evidence type="ECO:0000256" key="1">
    <source>
        <dbReference type="SAM" id="MobiDB-lite"/>
    </source>
</evidence>
<evidence type="ECO:0000259" key="3">
    <source>
        <dbReference type="Pfam" id="PF13472"/>
    </source>
</evidence>
<sequence length="313" mass="34605">MKNKENKDKKDSFFKNIVKYKRLNGATTGKMKGKKTAFWLVVTALVTVVFGTCVFALGNYNRESMMLPTEPGMFGTDDISESSESSSEETTENPNVPGEEVEFKTVEDDYFNNSVFIGDSISYGLTLYVTEKRAEGENVLGTAQFLTSGSLSFGNSLWDVSDESVHPTYNGEKMKLEDAVGQIQPDKIYILLGTNDVALYGVEATIANADEAINRMLEASPNSRIIIQSVTPKYISESNADDDLNNDKINAMNEALKTFAEEKGYVYLDIASQFKDSNGGLASEYCGDQEGMGIHFSNAAYEMWIDYLYSHGV</sequence>
<dbReference type="Proteomes" id="UP000824118">
    <property type="component" value="Unassembled WGS sequence"/>
</dbReference>
<dbReference type="SUPFAM" id="SSF52266">
    <property type="entry name" value="SGNH hydrolase"/>
    <property type="match status" value="1"/>
</dbReference>
<evidence type="ECO:0000313" key="4">
    <source>
        <dbReference type="EMBL" id="HIU50767.1"/>
    </source>
</evidence>
<keyword evidence="2" id="KW-0812">Transmembrane</keyword>
<feature type="compositionally biased region" description="Acidic residues" evidence="1">
    <location>
        <begin position="78"/>
        <end position="91"/>
    </location>
</feature>
<accession>A0A9D1S8T7</accession>